<reference evidence="3" key="2">
    <citation type="submission" date="2016-02" db="EMBL/GenBank/DDBJ databases">
        <title>Draft genome sequence of five rapidly growing Mycobacterium species.</title>
        <authorList>
            <person name="Katahira K."/>
            <person name="Gotou Y."/>
            <person name="Iida K."/>
            <person name="Ogura Y."/>
            <person name="Hayashi T."/>
        </authorList>
    </citation>
    <scope>NUCLEOTIDE SEQUENCE [LARGE SCALE GENOMIC DNA]</scope>
    <source>
        <strain evidence="3">JCM15298</strain>
    </source>
</reference>
<reference evidence="3" key="1">
    <citation type="journal article" date="2016" name="Genome Announc.">
        <title>Draft Genome Sequences of Five Rapidly Growing Mycobacterium Species, M. thermoresistibile, M. fortuitum subsp. acetamidolyticum, M. canariasense, M. brisbanense, and M. novocastrense.</title>
        <authorList>
            <person name="Katahira K."/>
            <person name="Ogura Y."/>
            <person name="Gotoh Y."/>
            <person name="Hayashi T."/>
        </authorList>
    </citation>
    <scope>NUCLEOTIDE SEQUENCE [LARGE SCALE GENOMIC DNA]</scope>
    <source>
        <strain evidence="3">JCM15298</strain>
    </source>
</reference>
<evidence type="ECO:0000256" key="1">
    <source>
        <dbReference type="SAM" id="MobiDB-lite"/>
    </source>
</evidence>
<name>A0A100WE25_MYCCR</name>
<feature type="compositionally biased region" description="Polar residues" evidence="1">
    <location>
        <begin position="67"/>
        <end position="80"/>
    </location>
</feature>
<keyword evidence="3" id="KW-1185">Reference proteome</keyword>
<protein>
    <submittedName>
        <fullName evidence="2">Uncharacterized protein</fullName>
    </submittedName>
</protein>
<organism evidence="2 3">
    <name type="scientific">Mycolicibacterium canariasense</name>
    <name type="common">Mycobacterium canariasense</name>
    <dbReference type="NCBI Taxonomy" id="228230"/>
    <lineage>
        <taxon>Bacteria</taxon>
        <taxon>Bacillati</taxon>
        <taxon>Actinomycetota</taxon>
        <taxon>Actinomycetes</taxon>
        <taxon>Mycobacteriales</taxon>
        <taxon>Mycobacteriaceae</taxon>
        <taxon>Mycolicibacterium</taxon>
    </lineage>
</organism>
<evidence type="ECO:0000313" key="3">
    <source>
        <dbReference type="Proteomes" id="UP000069443"/>
    </source>
</evidence>
<dbReference type="EMBL" id="BCSY01000063">
    <property type="protein sequence ID" value="GAS96884.1"/>
    <property type="molecule type" value="Genomic_DNA"/>
</dbReference>
<evidence type="ECO:0000313" key="2">
    <source>
        <dbReference type="EMBL" id="GAS96884.1"/>
    </source>
</evidence>
<comment type="caution">
    <text evidence="2">The sequence shown here is derived from an EMBL/GenBank/DDBJ whole genome shotgun (WGS) entry which is preliminary data.</text>
</comment>
<accession>A0A100WE25</accession>
<dbReference type="OrthoDB" id="4750196at2"/>
<dbReference type="Proteomes" id="UP000069443">
    <property type="component" value="Unassembled WGS sequence"/>
</dbReference>
<dbReference type="AlphaFoldDB" id="A0A100WE25"/>
<gene>
    <name evidence="2" type="ORF">RMCC_3850</name>
</gene>
<proteinExistence type="predicted"/>
<sequence>MSWLLVAFVPGLLMLATFGLDRLEAGLREQNPGPRTKDNLLDRVPAPRPTPVEPAGLPTRIYPPTGLNPQFPATRQANRV</sequence>
<feature type="region of interest" description="Disordered" evidence="1">
    <location>
        <begin position="28"/>
        <end position="80"/>
    </location>
</feature>
<dbReference type="STRING" id="228230.RMCC_3850"/>